<sequence>MNANVPVIACAMRTPFGKYKGGLSQVRADDLLASTIKQLLKKAPQLNPVDIDDVIIGDSNGAGEDNRNVARMGSLLAGLPVSVPGVTVNRLCGSSAEAMVLASRAVAAGEAKYILAGGVESMSRAPWIVERLGDPAPENPVFHQSTVGWRLTNPAMPTEWTQSLGKGAEDVAIEFAISRQAQDEWALRSHQLAARAWSDGLHDDWVYPYGQVNRDESIREDTSLEVLAGLKSAFSETGPLTAGNSSPLNDGSVLSLITNLQGARDLNLEPIARIKSSRVVGVSPERFTTAPIYAIQKLLAANNLKASDIDIWEINEAFAAMVLTVLSAFPEVSVSKVNVNGGAIAMGHPIGASASRAVIDCGRQLARSGGRFGIAAACIGVGQGIALLLESTTAVEL</sequence>
<dbReference type="PANTHER" id="PTHR18919">
    <property type="entry name" value="ACETYL-COA C-ACYLTRANSFERASE"/>
    <property type="match status" value="1"/>
</dbReference>
<evidence type="ECO:0000259" key="5">
    <source>
        <dbReference type="Pfam" id="PF02803"/>
    </source>
</evidence>
<dbReference type="CDD" id="cd00751">
    <property type="entry name" value="thiolase"/>
    <property type="match status" value="1"/>
</dbReference>
<evidence type="ECO:0000313" key="8">
    <source>
        <dbReference type="EMBL" id="CAB4869963.1"/>
    </source>
</evidence>
<dbReference type="EMBL" id="CAFBLE010000007">
    <property type="protein sequence ID" value="CAB4869963.1"/>
    <property type="molecule type" value="Genomic_DNA"/>
</dbReference>
<accession>A0A6J6T751</accession>
<feature type="domain" description="Thiolase C-terminal" evidence="5">
    <location>
        <begin position="269"/>
        <end position="390"/>
    </location>
</feature>
<organism evidence="7">
    <name type="scientific">freshwater metagenome</name>
    <dbReference type="NCBI Taxonomy" id="449393"/>
    <lineage>
        <taxon>unclassified sequences</taxon>
        <taxon>metagenomes</taxon>
        <taxon>ecological metagenomes</taxon>
    </lineage>
</organism>
<gene>
    <name evidence="6" type="ORF">UFOPK2289_00551</name>
    <name evidence="7" type="ORF">UFOPK2822_00284</name>
    <name evidence="8" type="ORF">UFOPK3346_00973</name>
    <name evidence="9" type="ORF">UFOPK3670_00320</name>
    <name evidence="10" type="ORF">UFOPK4308_00080</name>
</gene>
<feature type="domain" description="Thiolase N-terminal" evidence="4">
    <location>
        <begin position="7"/>
        <end position="257"/>
    </location>
</feature>
<dbReference type="PROSITE" id="PS00099">
    <property type="entry name" value="THIOLASE_3"/>
    <property type="match status" value="1"/>
</dbReference>
<dbReference type="NCBIfam" id="TIGR01930">
    <property type="entry name" value="AcCoA-C-Actrans"/>
    <property type="match status" value="1"/>
</dbReference>
<dbReference type="SUPFAM" id="SSF53901">
    <property type="entry name" value="Thiolase-like"/>
    <property type="match status" value="2"/>
</dbReference>
<comment type="similarity">
    <text evidence="1">Belongs to the thiolase-like superfamily. Thiolase family.</text>
</comment>
<dbReference type="EMBL" id="CAEZZC010000003">
    <property type="protein sequence ID" value="CAB4742724.1"/>
    <property type="molecule type" value="Genomic_DNA"/>
</dbReference>
<keyword evidence="3" id="KW-0012">Acyltransferase</keyword>
<dbReference type="PANTHER" id="PTHR18919:SF134">
    <property type="entry name" value="BETA-KETOACYL COA THIOLASE FADA3-RELATED"/>
    <property type="match status" value="1"/>
</dbReference>
<evidence type="ECO:0000313" key="10">
    <source>
        <dbReference type="EMBL" id="CAB5051398.1"/>
    </source>
</evidence>
<evidence type="ECO:0000313" key="9">
    <source>
        <dbReference type="EMBL" id="CAB4915305.1"/>
    </source>
</evidence>
<dbReference type="EMBL" id="CAFBMV010000002">
    <property type="protein sequence ID" value="CAB4915305.1"/>
    <property type="molecule type" value="Genomic_DNA"/>
</dbReference>
<dbReference type="PIRSF" id="PIRSF000429">
    <property type="entry name" value="Ac-CoA_Ac_transf"/>
    <property type="match status" value="1"/>
</dbReference>
<dbReference type="EMBL" id="CAFBQL010000001">
    <property type="protein sequence ID" value="CAB5051398.1"/>
    <property type="molecule type" value="Genomic_DNA"/>
</dbReference>
<evidence type="ECO:0000256" key="3">
    <source>
        <dbReference type="ARBA" id="ARBA00023315"/>
    </source>
</evidence>
<evidence type="ECO:0000259" key="4">
    <source>
        <dbReference type="Pfam" id="PF00108"/>
    </source>
</evidence>
<dbReference type="InterPro" id="IPR020616">
    <property type="entry name" value="Thiolase_N"/>
</dbReference>
<evidence type="ECO:0000256" key="1">
    <source>
        <dbReference type="ARBA" id="ARBA00010982"/>
    </source>
</evidence>
<keyword evidence="2" id="KW-0808">Transferase</keyword>
<name>A0A6J6T751_9ZZZZ</name>
<dbReference type="AlphaFoldDB" id="A0A6J6T751"/>
<evidence type="ECO:0000256" key="2">
    <source>
        <dbReference type="ARBA" id="ARBA00022679"/>
    </source>
</evidence>
<dbReference type="Gene3D" id="3.40.47.10">
    <property type="match status" value="1"/>
</dbReference>
<dbReference type="GO" id="GO:0016747">
    <property type="term" value="F:acyltransferase activity, transferring groups other than amino-acyl groups"/>
    <property type="evidence" value="ECO:0007669"/>
    <property type="project" value="InterPro"/>
</dbReference>
<evidence type="ECO:0000313" key="7">
    <source>
        <dbReference type="EMBL" id="CAB4742724.1"/>
    </source>
</evidence>
<dbReference type="Pfam" id="PF00108">
    <property type="entry name" value="Thiolase_N"/>
    <property type="match status" value="1"/>
</dbReference>
<dbReference type="InterPro" id="IPR016039">
    <property type="entry name" value="Thiolase-like"/>
</dbReference>
<proteinExistence type="inferred from homology"/>
<protein>
    <submittedName>
        <fullName evidence="7">Unannotated protein</fullName>
    </submittedName>
</protein>
<dbReference type="InterPro" id="IPR020617">
    <property type="entry name" value="Thiolase_C"/>
</dbReference>
<evidence type="ECO:0000313" key="6">
    <source>
        <dbReference type="EMBL" id="CAB4661540.1"/>
    </source>
</evidence>
<dbReference type="EMBL" id="CAEZWT010000010">
    <property type="protein sequence ID" value="CAB4661540.1"/>
    <property type="molecule type" value="Genomic_DNA"/>
</dbReference>
<dbReference type="InterPro" id="IPR002155">
    <property type="entry name" value="Thiolase"/>
</dbReference>
<dbReference type="InterPro" id="IPR020610">
    <property type="entry name" value="Thiolase_AS"/>
</dbReference>
<dbReference type="Pfam" id="PF02803">
    <property type="entry name" value="Thiolase_C"/>
    <property type="match status" value="1"/>
</dbReference>
<reference evidence="7" key="1">
    <citation type="submission" date="2020-05" db="EMBL/GenBank/DDBJ databases">
        <authorList>
            <person name="Chiriac C."/>
            <person name="Salcher M."/>
            <person name="Ghai R."/>
            <person name="Kavagutti S V."/>
        </authorList>
    </citation>
    <scope>NUCLEOTIDE SEQUENCE</scope>
</reference>